<gene>
    <name evidence="7" type="ORF">G6045_35915</name>
</gene>
<keyword evidence="3 7" id="KW-0378">Hydrolase</keyword>
<name>A0A6G4XTT2_9ACTN</name>
<comment type="similarity">
    <text evidence="1">Belongs to the peptidase S33 family.</text>
</comment>
<feature type="chain" id="PRO_5038569584" evidence="5">
    <location>
        <begin position="22"/>
        <end position="525"/>
    </location>
</feature>
<evidence type="ECO:0000256" key="3">
    <source>
        <dbReference type="ARBA" id="ARBA00022801"/>
    </source>
</evidence>
<dbReference type="RefSeq" id="WP_165336416.1">
    <property type="nucleotide sequence ID" value="NZ_JAAKZW010000271.1"/>
</dbReference>
<evidence type="ECO:0000256" key="4">
    <source>
        <dbReference type="SAM" id="MobiDB-lite"/>
    </source>
</evidence>
<dbReference type="AlphaFoldDB" id="A0A6G4XTT2"/>
<dbReference type="Pfam" id="PF08386">
    <property type="entry name" value="Abhydrolase_4"/>
    <property type="match status" value="1"/>
</dbReference>
<dbReference type="Proteomes" id="UP000481109">
    <property type="component" value="Unassembled WGS sequence"/>
</dbReference>
<dbReference type="SUPFAM" id="SSF53474">
    <property type="entry name" value="alpha/beta-Hydrolases"/>
    <property type="match status" value="1"/>
</dbReference>
<dbReference type="InterPro" id="IPR029058">
    <property type="entry name" value="AB_hydrolase_fold"/>
</dbReference>
<proteinExistence type="inferred from homology"/>
<evidence type="ECO:0000313" key="7">
    <source>
        <dbReference type="EMBL" id="NGO81009.1"/>
    </source>
</evidence>
<feature type="region of interest" description="Disordered" evidence="4">
    <location>
        <begin position="30"/>
        <end position="85"/>
    </location>
</feature>
<feature type="signal peptide" evidence="5">
    <location>
        <begin position="1"/>
        <end position="21"/>
    </location>
</feature>
<feature type="region of interest" description="Disordered" evidence="4">
    <location>
        <begin position="173"/>
        <end position="202"/>
    </location>
</feature>
<dbReference type="GO" id="GO:0016787">
    <property type="term" value="F:hydrolase activity"/>
    <property type="evidence" value="ECO:0007669"/>
    <property type="project" value="UniProtKB-KW"/>
</dbReference>
<organism evidence="7 8">
    <name type="scientific">Streptomyces mesophilus</name>
    <dbReference type="NCBI Taxonomy" id="1775132"/>
    <lineage>
        <taxon>Bacteria</taxon>
        <taxon>Bacillati</taxon>
        <taxon>Actinomycetota</taxon>
        <taxon>Actinomycetes</taxon>
        <taxon>Kitasatosporales</taxon>
        <taxon>Streptomycetaceae</taxon>
        <taxon>Streptomyces</taxon>
    </lineage>
</organism>
<dbReference type="PANTHER" id="PTHR43248:SF29">
    <property type="entry name" value="TRIPEPTIDYL AMINOPEPTIDASE"/>
    <property type="match status" value="1"/>
</dbReference>
<feature type="domain" description="Peptidase S33 tripeptidyl aminopeptidase-like C-terminal" evidence="6">
    <location>
        <begin position="421"/>
        <end position="524"/>
    </location>
</feature>
<dbReference type="Gene3D" id="3.40.50.1820">
    <property type="entry name" value="alpha/beta hydrolase"/>
    <property type="match status" value="1"/>
</dbReference>
<dbReference type="PROSITE" id="PS51257">
    <property type="entry name" value="PROKAR_LIPOPROTEIN"/>
    <property type="match status" value="1"/>
</dbReference>
<sequence length="525" mass="54870">MPRKSRSISGPSAALAPSLLAAALLVAGCTSSSSPSDTKGSGTKGSDSSSSKGSGKGVPDTGTVDWTRCKAPTVNQGAGKAPGSKWECGTLEAPLDHDKPGGEKIEIALIRKPATEPDRRIGALLYNFGGPGGSGVSTLPQAAVDYEDLNERYDLVSFDPRAVGETATVRCVDDKEMDRLSQEDDGPPETPAEQAEDTAESREQIEACETKAGKLLPHVGTSDTARDMDLIREALGEKKLNYFGISYGTELGGVYAHLFPKNVGRTVFDAVVDPTEGQIEGGLAQAEGFQLALENYFKGIDKDPAEGSAKITALLERAEASPLPTSGPRKLTRGLAETGIAAALYSEETWPYLTQGLQEVENAGSGSILLLMADAYSGRDPGTGRYNNMSQANAAIRCADSTERFGYADVKRHLPAYKKASPVFGESMVWGLMACTDWPVDGERKTPEVSAPGASPILVIGNTGDPATPVEGAKKMAAALGDGVGVNITVDGEGHGTYGVNDCATETVDAYLLDGKVPQDGKTCS</sequence>
<feature type="compositionally biased region" description="Low complexity" evidence="4">
    <location>
        <begin position="30"/>
        <end position="53"/>
    </location>
</feature>
<protein>
    <submittedName>
        <fullName evidence="7">Alpha/beta hydrolase</fullName>
    </submittedName>
</protein>
<dbReference type="InterPro" id="IPR051601">
    <property type="entry name" value="Serine_prot/Carboxylest_S33"/>
</dbReference>
<evidence type="ECO:0000256" key="5">
    <source>
        <dbReference type="SAM" id="SignalP"/>
    </source>
</evidence>
<evidence type="ECO:0000313" key="8">
    <source>
        <dbReference type="Proteomes" id="UP000481109"/>
    </source>
</evidence>
<dbReference type="EMBL" id="JAAKZW010000271">
    <property type="protein sequence ID" value="NGO81009.1"/>
    <property type="molecule type" value="Genomic_DNA"/>
</dbReference>
<evidence type="ECO:0000256" key="2">
    <source>
        <dbReference type="ARBA" id="ARBA00022729"/>
    </source>
</evidence>
<reference evidence="7 8" key="1">
    <citation type="submission" date="2020-02" db="EMBL/GenBank/DDBJ databases">
        <title>Whole-genome analyses of novel actinobacteria.</title>
        <authorList>
            <person name="Sahin N."/>
            <person name="Tokatli A."/>
        </authorList>
    </citation>
    <scope>NUCLEOTIDE SEQUENCE [LARGE SCALE GENOMIC DNA]</scope>
    <source>
        <strain evidence="7 8">YC504</strain>
    </source>
</reference>
<feature type="compositionally biased region" description="Basic and acidic residues" evidence="4">
    <location>
        <begin position="173"/>
        <end position="182"/>
    </location>
</feature>
<dbReference type="InterPro" id="IPR013595">
    <property type="entry name" value="Pept_S33_TAP-like_C"/>
</dbReference>
<dbReference type="PANTHER" id="PTHR43248">
    <property type="entry name" value="2-SUCCINYL-6-HYDROXY-2,4-CYCLOHEXADIENE-1-CARBOXYLATE SYNTHASE"/>
    <property type="match status" value="1"/>
</dbReference>
<comment type="caution">
    <text evidence="7">The sequence shown here is derived from an EMBL/GenBank/DDBJ whole genome shotgun (WGS) entry which is preliminary data.</text>
</comment>
<accession>A0A6G4XTT2</accession>
<evidence type="ECO:0000259" key="6">
    <source>
        <dbReference type="Pfam" id="PF08386"/>
    </source>
</evidence>
<keyword evidence="8" id="KW-1185">Reference proteome</keyword>
<evidence type="ECO:0000256" key="1">
    <source>
        <dbReference type="ARBA" id="ARBA00010088"/>
    </source>
</evidence>
<keyword evidence="2 5" id="KW-0732">Signal</keyword>